<organism evidence="4 5">
    <name type="scientific">Reticulibacter mediterranei</name>
    <dbReference type="NCBI Taxonomy" id="2778369"/>
    <lineage>
        <taxon>Bacteria</taxon>
        <taxon>Bacillati</taxon>
        <taxon>Chloroflexota</taxon>
        <taxon>Ktedonobacteria</taxon>
        <taxon>Ktedonobacterales</taxon>
        <taxon>Reticulibacteraceae</taxon>
        <taxon>Reticulibacter</taxon>
    </lineage>
</organism>
<dbReference type="PROSITE" id="PS50054">
    <property type="entry name" value="TYR_PHOSPHATASE_DUAL"/>
    <property type="match status" value="1"/>
</dbReference>
<dbReference type="SUPFAM" id="SSF52799">
    <property type="entry name" value="(Phosphotyrosine protein) phosphatases II"/>
    <property type="match status" value="1"/>
</dbReference>
<sequence>MSLEPVTPPLGPSEENQSSVTPVPPSTPEAPEPPHVRFSFWRWSTTGVIRVLYRAWTRVAVALFPEDSAGEHFAQSIHLPLPDKLNMSWVTKHLAVGGRIRPEDIKALSLVGVTHVVDTRSEYCDDEQALQAEGIGLLYLPTPDTYPLTVEQLNQGAAWVQERMQQGGRVLIHCEHGVGRSVLLTCAVLIAGGMHAHDALQLVQQKRWQAAPNHRQVARLKEFEGAWLEARKA</sequence>
<dbReference type="InterPro" id="IPR000387">
    <property type="entry name" value="Tyr_Pase_dom"/>
</dbReference>
<dbReference type="Pfam" id="PF00782">
    <property type="entry name" value="DSPc"/>
    <property type="match status" value="1"/>
</dbReference>
<dbReference type="AlphaFoldDB" id="A0A8J3IBF0"/>
<evidence type="ECO:0000259" key="3">
    <source>
        <dbReference type="PROSITE" id="PS50056"/>
    </source>
</evidence>
<name>A0A8J3IBF0_9CHLR</name>
<dbReference type="PANTHER" id="PTHR47216">
    <property type="match status" value="1"/>
</dbReference>
<gene>
    <name evidence="4" type="ORF">KSF_023420</name>
</gene>
<dbReference type="Proteomes" id="UP000597444">
    <property type="component" value="Unassembled WGS sequence"/>
</dbReference>
<evidence type="ECO:0000313" key="4">
    <source>
        <dbReference type="EMBL" id="GHO92294.1"/>
    </source>
</evidence>
<dbReference type="RefSeq" id="WP_220203136.1">
    <property type="nucleotide sequence ID" value="NZ_BNJK01000001.1"/>
</dbReference>
<evidence type="ECO:0000259" key="2">
    <source>
        <dbReference type="PROSITE" id="PS50054"/>
    </source>
</evidence>
<comment type="caution">
    <text evidence="4">The sequence shown here is derived from an EMBL/GenBank/DDBJ whole genome shotgun (WGS) entry which is preliminary data.</text>
</comment>
<dbReference type="InterPro" id="IPR000340">
    <property type="entry name" value="Dual-sp_phosphatase_cat-dom"/>
</dbReference>
<dbReference type="Gene3D" id="3.90.190.10">
    <property type="entry name" value="Protein tyrosine phosphatase superfamily"/>
    <property type="match status" value="1"/>
</dbReference>
<protein>
    <recommendedName>
        <fullName evidence="6">Protein phosphatase</fullName>
    </recommendedName>
</protein>
<feature type="domain" description="Tyrosine-protein phosphatase" evidence="2">
    <location>
        <begin position="86"/>
        <end position="229"/>
    </location>
</feature>
<dbReference type="InterPro" id="IPR020422">
    <property type="entry name" value="TYR_PHOSPHATASE_DUAL_dom"/>
</dbReference>
<feature type="region of interest" description="Disordered" evidence="1">
    <location>
        <begin position="1"/>
        <end position="32"/>
    </location>
</feature>
<proteinExistence type="predicted"/>
<dbReference type="PROSITE" id="PS50056">
    <property type="entry name" value="TYR_PHOSPHATASE_2"/>
    <property type="match status" value="1"/>
</dbReference>
<dbReference type="InterPro" id="IPR029021">
    <property type="entry name" value="Prot-tyrosine_phosphatase-like"/>
</dbReference>
<dbReference type="EMBL" id="BNJK01000001">
    <property type="protein sequence ID" value="GHO92294.1"/>
    <property type="molecule type" value="Genomic_DNA"/>
</dbReference>
<dbReference type="FunFam" id="3.90.190.10:FF:000157">
    <property type="entry name" value="Protein-tyrosine phosphatase"/>
    <property type="match status" value="1"/>
</dbReference>
<dbReference type="CDD" id="cd14498">
    <property type="entry name" value="DSP"/>
    <property type="match status" value="1"/>
</dbReference>
<feature type="compositionally biased region" description="Pro residues" evidence="1">
    <location>
        <begin position="1"/>
        <end position="11"/>
    </location>
</feature>
<keyword evidence="5" id="KW-1185">Reference proteome</keyword>
<reference evidence="4" key="1">
    <citation type="submission" date="2020-10" db="EMBL/GenBank/DDBJ databases">
        <title>Taxonomic study of unclassified bacteria belonging to the class Ktedonobacteria.</title>
        <authorList>
            <person name="Yabe S."/>
            <person name="Wang C.M."/>
            <person name="Zheng Y."/>
            <person name="Sakai Y."/>
            <person name="Cavaletti L."/>
            <person name="Monciardini P."/>
            <person name="Donadio S."/>
        </authorList>
    </citation>
    <scope>NUCLEOTIDE SEQUENCE</scope>
    <source>
        <strain evidence="4">ID150040</strain>
    </source>
</reference>
<evidence type="ECO:0008006" key="6">
    <source>
        <dbReference type="Google" id="ProtNLM"/>
    </source>
</evidence>
<evidence type="ECO:0000256" key="1">
    <source>
        <dbReference type="SAM" id="MobiDB-lite"/>
    </source>
</evidence>
<feature type="compositionally biased region" description="Pro residues" evidence="1">
    <location>
        <begin position="22"/>
        <end position="32"/>
    </location>
</feature>
<feature type="domain" description="Tyrosine specific protein phosphatases" evidence="3">
    <location>
        <begin position="151"/>
        <end position="218"/>
    </location>
</feature>
<evidence type="ECO:0000313" key="5">
    <source>
        <dbReference type="Proteomes" id="UP000597444"/>
    </source>
</evidence>
<accession>A0A8J3IBF0</accession>
<dbReference type="SMART" id="SM00195">
    <property type="entry name" value="DSPc"/>
    <property type="match status" value="1"/>
</dbReference>
<dbReference type="PANTHER" id="PTHR47216:SF4">
    <property type="entry name" value="OS01G0859400 PROTEIN"/>
    <property type="match status" value="1"/>
</dbReference>